<evidence type="ECO:0000313" key="16">
    <source>
        <dbReference type="EMBL" id="MEF7616170.1"/>
    </source>
</evidence>
<protein>
    <recommendedName>
        <fullName evidence="11">ATP-dependent DNA helicase RecQ</fullName>
        <ecNumber evidence="10">5.6.2.4</ecNumber>
    </recommendedName>
    <alternativeName>
        <fullName evidence="12">DNA 3'-5' helicase RecQ</fullName>
    </alternativeName>
</protein>
<dbReference type="InterPro" id="IPR004589">
    <property type="entry name" value="DNA_helicase_ATP-dep_RecQ"/>
</dbReference>
<dbReference type="GO" id="GO:0005737">
    <property type="term" value="C:cytoplasm"/>
    <property type="evidence" value="ECO:0007669"/>
    <property type="project" value="TreeGrafter"/>
</dbReference>
<evidence type="ECO:0000256" key="12">
    <source>
        <dbReference type="ARBA" id="ARBA00044550"/>
    </source>
</evidence>
<evidence type="ECO:0000256" key="8">
    <source>
        <dbReference type="ARBA" id="ARBA00023235"/>
    </source>
</evidence>
<dbReference type="PROSITE" id="PS00690">
    <property type="entry name" value="DEAH_ATP_HELICASE"/>
    <property type="match status" value="1"/>
</dbReference>
<evidence type="ECO:0000259" key="15">
    <source>
        <dbReference type="PROSITE" id="PS51194"/>
    </source>
</evidence>
<feature type="domain" description="Helicase ATP-binding" evidence="14">
    <location>
        <begin position="57"/>
        <end position="226"/>
    </location>
</feature>
<name>A0AAW9QG19_9BURK</name>
<feature type="region of interest" description="Disordered" evidence="13">
    <location>
        <begin position="1"/>
        <end position="31"/>
    </location>
</feature>
<keyword evidence="8" id="KW-0413">Isomerase</keyword>
<keyword evidence="4 16" id="KW-0378">Hydrolase</keyword>
<dbReference type="Pfam" id="PF00270">
    <property type="entry name" value="DEAD"/>
    <property type="match status" value="1"/>
</dbReference>
<comment type="caution">
    <text evidence="16">The sequence shown here is derived from an EMBL/GenBank/DDBJ whole genome shotgun (WGS) entry which is preliminary data.</text>
</comment>
<dbReference type="GO" id="GO:0046872">
    <property type="term" value="F:metal ion binding"/>
    <property type="evidence" value="ECO:0007669"/>
    <property type="project" value="UniProtKB-KW"/>
</dbReference>
<dbReference type="InterPro" id="IPR032284">
    <property type="entry name" value="RecQ_Zn-bd"/>
</dbReference>
<dbReference type="SMART" id="SM00490">
    <property type="entry name" value="HELICc"/>
    <property type="match status" value="1"/>
</dbReference>
<dbReference type="EMBL" id="JAZIBG010000037">
    <property type="protein sequence ID" value="MEF7616170.1"/>
    <property type="molecule type" value="Genomic_DNA"/>
</dbReference>
<dbReference type="GO" id="GO:0006281">
    <property type="term" value="P:DNA repair"/>
    <property type="evidence" value="ECO:0007669"/>
    <property type="project" value="TreeGrafter"/>
</dbReference>
<dbReference type="SMART" id="SM00487">
    <property type="entry name" value="DEXDc"/>
    <property type="match status" value="1"/>
</dbReference>
<dbReference type="PANTHER" id="PTHR13710:SF105">
    <property type="entry name" value="ATP-DEPENDENT DNA HELICASE Q1"/>
    <property type="match status" value="1"/>
</dbReference>
<dbReference type="InterPro" id="IPR014001">
    <property type="entry name" value="Helicase_ATP-bd"/>
</dbReference>
<sequence length="593" mass="62949">MPNPLPTDPDPEPARDSRSAGTRRPPRRATTPHAAIGATLRAVFGFESLRPGQVGVVKRVLRGESTLAVMPTGAGKSLCYQLPAVLDGRRTLVISPLIALMDDQCAALVSRGIPAVVLHSGLPASALQQAEEAVRSGRAGMVFTSPERAAEPGFAAFVAEAGRIGLMVVDEAHCLNRWGASFRPAYLELGPLRRALGQPPVLALTATASADAAADICGQLGIPADGVQRWGVYRPNLHFRVEPMDTAAAKRDRALALVAGTEGTGIVYTSTVREAEAIHGLLVGAGQAAGLYHGRLAARERTSAQEAFMAGALRVMVATPAFGLGIDKPDIRFVLHLQLPPGLDAYYQEAGRAGRDGQDATCTLLYLRADRGVQQFFMAGRYPERDAVEAVDGALRRLDAAGGAASVAAVAAEAQLPQARVHAILGMLRLERLASRRRDGTWRAGRQAMDGRALDRVLRGCEARSRQDRAELEAMVFYAQSGICRWRALLCHFEPDAQHEACGHCDTCERLARLEAQPSALQAADAGTEILVGRLTPGTAVRVKRYGAGEVLSDDGSSVTIRFAGGAERCFHPDFVRPARGRAAARAPAAASP</sequence>
<dbReference type="InterPro" id="IPR027417">
    <property type="entry name" value="P-loop_NTPase"/>
</dbReference>
<evidence type="ECO:0000256" key="13">
    <source>
        <dbReference type="SAM" id="MobiDB-lite"/>
    </source>
</evidence>
<evidence type="ECO:0000256" key="6">
    <source>
        <dbReference type="ARBA" id="ARBA00022840"/>
    </source>
</evidence>
<evidence type="ECO:0000259" key="14">
    <source>
        <dbReference type="PROSITE" id="PS51192"/>
    </source>
</evidence>
<dbReference type="SUPFAM" id="SSF52540">
    <property type="entry name" value="P-loop containing nucleoside triphosphate hydrolases"/>
    <property type="match status" value="1"/>
</dbReference>
<dbReference type="GO" id="GO:0009378">
    <property type="term" value="F:four-way junction helicase activity"/>
    <property type="evidence" value="ECO:0007669"/>
    <property type="project" value="TreeGrafter"/>
</dbReference>
<dbReference type="PROSITE" id="PS51194">
    <property type="entry name" value="HELICASE_CTER"/>
    <property type="match status" value="1"/>
</dbReference>
<dbReference type="InterPro" id="IPR002464">
    <property type="entry name" value="DNA/RNA_helicase_DEAH_CS"/>
</dbReference>
<accession>A0AAW9QG19</accession>
<dbReference type="NCBIfam" id="TIGR00614">
    <property type="entry name" value="recQ_fam"/>
    <property type="match status" value="1"/>
</dbReference>
<gene>
    <name evidence="16" type="ORF">V4F39_19805</name>
</gene>
<proteinExistence type="inferred from homology"/>
<dbReference type="GO" id="GO:0043590">
    <property type="term" value="C:bacterial nucleoid"/>
    <property type="evidence" value="ECO:0007669"/>
    <property type="project" value="TreeGrafter"/>
</dbReference>
<dbReference type="InterPro" id="IPR011545">
    <property type="entry name" value="DEAD/DEAH_box_helicase_dom"/>
</dbReference>
<organism evidence="16 17">
    <name type="scientific">Aquincola agrisoli</name>
    <dbReference type="NCBI Taxonomy" id="3119538"/>
    <lineage>
        <taxon>Bacteria</taxon>
        <taxon>Pseudomonadati</taxon>
        <taxon>Pseudomonadota</taxon>
        <taxon>Betaproteobacteria</taxon>
        <taxon>Burkholderiales</taxon>
        <taxon>Sphaerotilaceae</taxon>
        <taxon>Aquincola</taxon>
    </lineage>
</organism>
<evidence type="ECO:0000256" key="11">
    <source>
        <dbReference type="ARBA" id="ARBA00044535"/>
    </source>
</evidence>
<dbReference type="PROSITE" id="PS51192">
    <property type="entry name" value="HELICASE_ATP_BIND_1"/>
    <property type="match status" value="1"/>
</dbReference>
<reference evidence="16 17" key="1">
    <citation type="submission" date="2024-02" db="EMBL/GenBank/DDBJ databases">
        <title>Genome sequence of Aquincola sp. MAHUQ-54.</title>
        <authorList>
            <person name="Huq M.A."/>
        </authorList>
    </citation>
    <scope>NUCLEOTIDE SEQUENCE [LARGE SCALE GENOMIC DNA]</scope>
    <source>
        <strain evidence="16 17">MAHUQ-54</strain>
    </source>
</reference>
<evidence type="ECO:0000256" key="1">
    <source>
        <dbReference type="ARBA" id="ARBA00005446"/>
    </source>
</evidence>
<evidence type="ECO:0000256" key="10">
    <source>
        <dbReference type="ARBA" id="ARBA00034808"/>
    </source>
</evidence>
<keyword evidence="2" id="KW-0479">Metal-binding</keyword>
<keyword evidence="5 16" id="KW-0347">Helicase</keyword>
<dbReference type="EC" id="5.6.2.4" evidence="10"/>
<evidence type="ECO:0000256" key="2">
    <source>
        <dbReference type="ARBA" id="ARBA00022723"/>
    </source>
</evidence>
<keyword evidence="3" id="KW-0547">Nucleotide-binding</keyword>
<keyword evidence="7" id="KW-0238">DNA-binding</keyword>
<dbReference type="GO" id="GO:0030894">
    <property type="term" value="C:replisome"/>
    <property type="evidence" value="ECO:0007669"/>
    <property type="project" value="TreeGrafter"/>
</dbReference>
<evidence type="ECO:0000256" key="9">
    <source>
        <dbReference type="ARBA" id="ARBA00034617"/>
    </source>
</evidence>
<comment type="catalytic activity">
    <reaction evidence="9">
        <text>Couples ATP hydrolysis with the unwinding of duplex DNA by translocating in the 3'-5' direction.</text>
        <dbReference type="EC" id="5.6.2.4"/>
    </reaction>
</comment>
<evidence type="ECO:0000256" key="7">
    <source>
        <dbReference type="ARBA" id="ARBA00023125"/>
    </source>
</evidence>
<evidence type="ECO:0000256" key="3">
    <source>
        <dbReference type="ARBA" id="ARBA00022741"/>
    </source>
</evidence>
<dbReference type="CDD" id="cd17920">
    <property type="entry name" value="DEXHc_RecQ"/>
    <property type="match status" value="1"/>
</dbReference>
<comment type="similarity">
    <text evidence="1">Belongs to the helicase family. RecQ subfamily.</text>
</comment>
<dbReference type="GO" id="GO:0016787">
    <property type="term" value="F:hydrolase activity"/>
    <property type="evidence" value="ECO:0007669"/>
    <property type="project" value="UniProtKB-KW"/>
</dbReference>
<dbReference type="Gene3D" id="3.40.50.300">
    <property type="entry name" value="P-loop containing nucleotide triphosphate hydrolases"/>
    <property type="match status" value="2"/>
</dbReference>
<dbReference type="Proteomes" id="UP001336250">
    <property type="component" value="Unassembled WGS sequence"/>
</dbReference>
<evidence type="ECO:0000313" key="17">
    <source>
        <dbReference type="Proteomes" id="UP001336250"/>
    </source>
</evidence>
<dbReference type="PANTHER" id="PTHR13710">
    <property type="entry name" value="DNA HELICASE RECQ FAMILY MEMBER"/>
    <property type="match status" value="1"/>
</dbReference>
<keyword evidence="17" id="KW-1185">Reference proteome</keyword>
<dbReference type="InterPro" id="IPR001650">
    <property type="entry name" value="Helicase_C-like"/>
</dbReference>
<dbReference type="AlphaFoldDB" id="A0AAW9QG19"/>
<evidence type="ECO:0000256" key="5">
    <source>
        <dbReference type="ARBA" id="ARBA00022806"/>
    </source>
</evidence>
<dbReference type="GO" id="GO:0005524">
    <property type="term" value="F:ATP binding"/>
    <property type="evidence" value="ECO:0007669"/>
    <property type="project" value="UniProtKB-KW"/>
</dbReference>
<dbReference type="GO" id="GO:0003677">
    <property type="term" value="F:DNA binding"/>
    <property type="evidence" value="ECO:0007669"/>
    <property type="project" value="UniProtKB-KW"/>
</dbReference>
<evidence type="ECO:0000256" key="4">
    <source>
        <dbReference type="ARBA" id="ARBA00022801"/>
    </source>
</evidence>
<keyword evidence="6" id="KW-0067">ATP-binding</keyword>
<dbReference type="GO" id="GO:0043138">
    <property type="term" value="F:3'-5' DNA helicase activity"/>
    <property type="evidence" value="ECO:0007669"/>
    <property type="project" value="UniProtKB-EC"/>
</dbReference>
<dbReference type="Pfam" id="PF16124">
    <property type="entry name" value="RecQ_Zn_bind"/>
    <property type="match status" value="1"/>
</dbReference>
<feature type="domain" description="Helicase C-terminal" evidence="15">
    <location>
        <begin position="250"/>
        <end position="399"/>
    </location>
</feature>
<dbReference type="GO" id="GO:0006310">
    <property type="term" value="P:DNA recombination"/>
    <property type="evidence" value="ECO:0007669"/>
    <property type="project" value="InterPro"/>
</dbReference>
<dbReference type="RefSeq" id="WP_332291612.1">
    <property type="nucleotide sequence ID" value="NZ_JAZIBG010000037.1"/>
</dbReference>
<dbReference type="Pfam" id="PF00271">
    <property type="entry name" value="Helicase_C"/>
    <property type="match status" value="1"/>
</dbReference>